<dbReference type="Proteomes" id="UP000156776">
    <property type="component" value="Segment"/>
</dbReference>
<proteinExistence type="predicted"/>
<gene>
    <name evidence="4" type="ORF">CyHV3-GZ_ORF91R</name>
    <name evidence="3" type="ORF">CyHV3_ORF91</name>
    <name evidence="6" type="ORF">KHVJ101</name>
</gene>
<reference evidence="1" key="1">
    <citation type="submission" date="2005-07" db="EMBL/GenBank/DDBJ databases">
        <authorList>
            <person name="Ilouze M."/>
            <person name="Dishon A."/>
            <person name="Kotler M."/>
        </authorList>
    </citation>
    <scope>NUCLEOTIDE SEQUENCE</scope>
    <source>
        <strain evidence="1">Israel</strain>
    </source>
</reference>
<dbReference type="RefSeq" id="YP_001096126.1">
    <property type="nucleotide sequence ID" value="NC_009127.1"/>
</dbReference>
<evidence type="ECO:0000313" key="8">
    <source>
        <dbReference type="Proteomes" id="UP000128453"/>
    </source>
</evidence>
<dbReference type="Proteomes" id="UP000160099">
    <property type="component" value="Segment"/>
</dbReference>
<evidence type="ECO:0000313" key="7">
    <source>
        <dbReference type="Proteomes" id="UP000106924"/>
    </source>
</evidence>
<evidence type="ECO:0000313" key="3">
    <source>
        <dbReference type="EMBL" id="ABG42918.1"/>
    </source>
</evidence>
<dbReference type="EMBL" id="KP343683">
    <property type="protein sequence ID" value="AJP55579.1"/>
    <property type="molecule type" value="Genomic_DNA"/>
</dbReference>
<evidence type="ECO:0000313" key="6">
    <source>
        <dbReference type="EMBL" id="BAF48905.1"/>
    </source>
</evidence>
<evidence type="ECO:0000313" key="5">
    <source>
        <dbReference type="EMBL" id="AJP55579.1"/>
    </source>
</evidence>
<dbReference type="OrthoDB" id="14974at10239"/>
<dbReference type="GeneID" id="11266421"/>
<accession>Q45RR1</accession>
<dbReference type="Proteomes" id="UP000106924">
    <property type="component" value="Segment"/>
</dbReference>
<reference evidence="8 9" key="5">
    <citation type="journal article" date="2009" name="J. Virol.">
        <title>The major portal of entry of koi herpesvirus in Cyprinus carpio is the skin.</title>
        <authorList>
            <person name="Costes B."/>
            <person name="Raj V.S."/>
            <person name="Michel B."/>
            <person name="Fournier G."/>
            <person name="Thirion M."/>
            <person name="Gillet L."/>
            <person name="Mast J."/>
            <person name="Lieffrig F."/>
            <person name="Bremont M."/>
            <person name="Vanderplasschen A."/>
        </authorList>
    </citation>
    <scope>NUCLEOTIDE SEQUENCE [LARGE SCALE GENOMIC DNA]</scope>
    <source>
        <strain evidence="5">FL</strain>
    </source>
</reference>
<sequence>MSCGADVCGTVTGLLTTLSGRFLHWMNYAVSKDIREFEEEREFLLSMDPDERLVLLEREVQDSANVIRQLTNQPHPNSVDRMKLKAARIQLRNKAQAFGAEMISQVNMDRTKDLLVDQALTEKRFIVRRSLRQSMKPQLAYERLNELKREDAFGQHLEDLLGEQLQDHYSDIKQEFCDLAETNEDVSEDEGDDIAHQTLEERSRSIGCTSPPELIGLQLDQLKLELDA</sequence>
<dbReference type="EMBL" id="DQ657948">
    <property type="protein sequence ID" value="ABG42918.1"/>
    <property type="molecule type" value="Genomic_DNA"/>
</dbReference>
<evidence type="ECO:0000313" key="2">
    <source>
        <dbReference type="EMBL" id="ABC55153.1"/>
    </source>
</evidence>
<reference evidence="4 11" key="7">
    <citation type="journal article" date="2015" name="Vet. Microbiol.">
        <title>Whole-genome sequence of a novel Chinese cyprinid herpesvirus 3 isolate reveals the existence of a distinct European genotype in East Asia.</title>
        <authorList>
            <person name="Li W."/>
            <person name="Lee X."/>
            <person name="Weng S."/>
            <person name="He J."/>
            <person name="Dong C."/>
        </authorList>
    </citation>
    <scope>NUCLEOTIDE SEQUENCE [LARGE SCALE GENOMIC DNA]</scope>
    <source>
        <strain evidence="4">KHV-GZ11</strain>
    </source>
</reference>
<evidence type="ECO:0000313" key="11">
    <source>
        <dbReference type="Proteomes" id="UP000160099"/>
    </source>
</evidence>
<dbReference type="EMBL" id="AP008984">
    <property type="protein sequence ID" value="BAF48905.1"/>
    <property type="molecule type" value="Genomic_DNA"/>
</dbReference>
<reference evidence="8 9" key="6">
    <citation type="journal article" date="2015" name="PLoS Pathog.">
        <title>Rational development of an attenuated recombinant cyprinid herpesvirus 3 vaccine using prokaryotic mutagenesis and in vivo bioluminescent imaging.</title>
        <authorList>
            <person name="Boutier M."/>
            <person name="Ronsmans M."/>
            <person name="Ouyang P."/>
            <person name="Fournier G."/>
            <person name="Reschner A."/>
            <person name="Rakus K."/>
            <person name="Wilkie G.S."/>
            <person name="Farnir F."/>
            <person name="Bayrou C."/>
            <person name="Lieffrig F."/>
            <person name="Li H."/>
            <person name="Desmecht D."/>
            <person name="Davison A.J."/>
            <person name="Vanderplasschen A."/>
        </authorList>
    </citation>
    <scope>NUCLEOTIDE SEQUENCE [LARGE SCALE GENOMIC DNA]</scope>
    <source>
        <strain evidence="5">FL</strain>
    </source>
</reference>
<dbReference type="KEGG" id="vg:11266421"/>
<dbReference type="EMBL" id="KP343684">
    <property type="protein sequence ID" value="AJP55734.1"/>
    <property type="molecule type" value="Genomic_DNA"/>
</dbReference>
<reference evidence="3" key="3">
    <citation type="submission" date="2007-03" db="EMBL/GenBank/DDBJ databases">
        <title>Comparative genomics of carp herpesviruses.</title>
        <authorList>
            <person name="Davison A.J."/>
            <person name="Kurobe T."/>
            <person name="Gatherer D."/>
            <person name="Cunningham C."/>
            <person name="Waltzek T.B."/>
            <person name="Korf I."/>
            <person name="Fukuda H."/>
            <person name="Hedrick R.P."/>
        </authorList>
    </citation>
    <scope>NUCLEOTIDE SEQUENCE</scope>
    <source>
        <strain evidence="3">KHV-U</strain>
    </source>
</reference>
<protein>
    <submittedName>
        <fullName evidence="4">ORF91R</fullName>
    </submittedName>
    <submittedName>
        <fullName evidence="3">Protein ORF91</fullName>
    </submittedName>
</protein>
<evidence type="ECO:0000313" key="4">
    <source>
        <dbReference type="EMBL" id="AIC32446.1"/>
    </source>
</evidence>
<dbReference type="Proteomes" id="UP000128453">
    <property type="component" value="Segment"/>
</dbReference>
<keyword evidence="10" id="KW-1185">Reference proteome</keyword>
<dbReference type="Proteomes" id="UP000130752">
    <property type="component" value="Segment"/>
</dbReference>
<organism evidence="1">
    <name type="scientific">Cyprinid herpesvirus 3</name>
    <name type="common">CyHV-3</name>
    <dbReference type="NCBI Taxonomy" id="180230"/>
    <lineage>
        <taxon>Viruses</taxon>
        <taxon>Duplodnaviria</taxon>
        <taxon>Heunggongvirae</taxon>
        <taxon>Peploviricota</taxon>
        <taxon>Herviviricetes</taxon>
        <taxon>Herpesvirales</taxon>
        <taxon>Alloherpesviridae</taxon>
        <taxon>Cyvirus</taxon>
        <taxon>Cyvirus cyprinidallo3</taxon>
    </lineage>
</organism>
<evidence type="ECO:0000313" key="10">
    <source>
        <dbReference type="Proteomes" id="UP000156776"/>
    </source>
</evidence>
<evidence type="ECO:0000313" key="9">
    <source>
        <dbReference type="Proteomes" id="UP000130752"/>
    </source>
</evidence>
<dbReference type="Proteomes" id="UP000169752">
    <property type="component" value="Segment"/>
</dbReference>
<name>Q45RR1_CYHV3</name>
<dbReference type="EMBL" id="DQ177346">
    <property type="protein sequence ID" value="ABC55153.1"/>
    <property type="molecule type" value="Genomic_DNA"/>
</dbReference>
<evidence type="ECO:0000313" key="1">
    <source>
        <dbReference type="EMBL" id="AAZ23014.1"/>
    </source>
</evidence>
<dbReference type="EMBL" id="DQ118126">
    <property type="protein sequence ID" value="AAZ23014.1"/>
    <property type="molecule type" value="Genomic_DNA"/>
</dbReference>
<reference evidence="8 9" key="4">
    <citation type="journal article" date="2008" name="J. Virol.">
        <title>Cloning of the koi herpesvirus genome as an infectious bacterial artificial chromosome demonstrates that disruption of the thymidine kinase locus induces partial attenuation in Cyprinus carpio koi.</title>
        <authorList>
            <person name="Costes B."/>
            <person name="Fournier G."/>
            <person name="Michel B."/>
            <person name="Delforge C."/>
            <person name="Raj V.S."/>
            <person name="Dewals B."/>
            <person name="Gillet L."/>
            <person name="Drion P."/>
            <person name="Body A."/>
            <person name="Schynts F."/>
            <person name="Lieffrig F."/>
            <person name="Vanderplasschen A."/>
        </authorList>
    </citation>
    <scope>NUCLEOTIDE SEQUENCE [LARGE SCALE GENOMIC DNA]</scope>
    <source>
        <strain evidence="5">FL</strain>
    </source>
</reference>
<dbReference type="EMBL" id="KJ627438">
    <property type="protein sequence ID" value="AIC32446.1"/>
    <property type="molecule type" value="Genomic_DNA"/>
</dbReference>
<reference evidence="7 10" key="2">
    <citation type="journal article" date="2007" name="J. Virol.">
        <title>Genome sequences of three koi herpesvirus isolates representing the expanding distribution of an emerging disease threatening koi and common carp worldwide.</title>
        <authorList>
            <person name="Aoki T."/>
            <person name="Hirono I."/>
            <person name="Kurokawa K."/>
            <person name="Fukuda H."/>
            <person name="Nahary R."/>
            <person name="Eldar A."/>
            <person name="Davison A.J."/>
            <person name="Waltzek T.B."/>
            <person name="Bercovier H."/>
            <person name="Hedrick R.P."/>
        </authorList>
    </citation>
    <scope>NUCLEOTIDE SEQUENCE [LARGE SCALE GENOMIC DNA]</scope>
    <source>
        <strain evidence="2">KHV-I</strain>
        <strain evidence="3 10">KHV-U</strain>
        <strain evidence="6">TUMST1</strain>
    </source>
</reference>